<feature type="transmembrane region" description="Helical" evidence="5">
    <location>
        <begin position="84"/>
        <end position="104"/>
    </location>
</feature>
<dbReference type="Proteomes" id="UP000317550">
    <property type="component" value="Chromosome"/>
</dbReference>
<dbReference type="OrthoDB" id="9808619at2"/>
<comment type="subcellular location">
    <subcellularLocation>
        <location evidence="1 5">Cell membrane</location>
        <topology evidence="1 5">Multi-pass membrane protein</topology>
    </subcellularLocation>
</comment>
<dbReference type="PANTHER" id="PTHR43496:SF1">
    <property type="entry name" value="POLYGALACTURONAN_RHAMNOGALACTURONAN TRANSPORT SYSTEM PERMEASE PROTEIN YTEP"/>
    <property type="match status" value="1"/>
</dbReference>
<dbReference type="EMBL" id="CP041730">
    <property type="protein sequence ID" value="QDQ29196.1"/>
    <property type="molecule type" value="Genomic_DNA"/>
</dbReference>
<dbReference type="InterPro" id="IPR017664">
    <property type="entry name" value="AminoethylPonate_ABC_perm-1"/>
</dbReference>
<evidence type="ECO:0000259" key="6">
    <source>
        <dbReference type="PROSITE" id="PS50928"/>
    </source>
</evidence>
<reference evidence="8" key="1">
    <citation type="submission" date="2019-07" db="EMBL/GenBank/DDBJ databases">
        <title>Chitinimonas sp. nov., isolated from Ny-Alesund, arctica soil.</title>
        <authorList>
            <person name="Xu Q."/>
            <person name="Peng F."/>
        </authorList>
    </citation>
    <scope>NUCLEOTIDE SEQUENCE [LARGE SCALE GENOMIC DNA]</scope>
    <source>
        <strain evidence="8">R3-44</strain>
    </source>
</reference>
<keyword evidence="8" id="KW-1185">Reference proteome</keyword>
<gene>
    <name evidence="7" type="ORF">FNU76_03290</name>
</gene>
<dbReference type="GO" id="GO:0005886">
    <property type="term" value="C:plasma membrane"/>
    <property type="evidence" value="ECO:0007669"/>
    <property type="project" value="UniProtKB-SubCell"/>
</dbReference>
<dbReference type="InterPro" id="IPR035906">
    <property type="entry name" value="MetI-like_sf"/>
</dbReference>
<dbReference type="AlphaFoldDB" id="A0A516SM13"/>
<evidence type="ECO:0000256" key="3">
    <source>
        <dbReference type="ARBA" id="ARBA00022989"/>
    </source>
</evidence>
<sequence>MLLPSLGLPHLSRLNPPRSTDERLAGALVWLLALMLLVFLAWPLACILVKAVQDRAGQFVGMANMLAMAGETRLLDAAWSSCRLAGLTTILVLPLAMAFAFALTRSRLWGKPFWRLVALSPMLAPSLMPAISLVYLFGNQGLLKGWLGETSIYGPLGIVLGEAFYTFPHALLILTTSLAMADARLYEAAEVLGAGKLRRLLTITLPNSRYGLLAAAMVVFTLVVTDFGVPKVIGGQTNVLALEAYKQVIGQQNFGKGAVIGLLLLVPALLSCGVERWLAHGHGATTSGRSVGYRARRNPARDILLGLLCAGICLCLLLMLITAVAASLIKLWPYDLSLTLIHYDFDQVDGGGWQAFANSLELATWTALGGAGMVFLVAYLLEKTPAPRWPAAVIRTLALLPMAVPGLVLGLGYIFCFNAPGNPLHGLYGGMTILVAATIAHFYTTAHLTIGTALRQIDAEIEAVARGLGRAWWTSCRRVTLPIVLPALLDVVRYLFVAGMTTVSCVIFLYTPDTVLASIAVLNMDDAGDTAAAAAMASLIVASSLAATLLINLLGWWLKRRTQGWRATP</sequence>
<feature type="transmembrane region" description="Helical" evidence="5">
    <location>
        <begin position="56"/>
        <end position="72"/>
    </location>
</feature>
<protein>
    <submittedName>
        <fullName evidence="7">Putative 2-aminoethylphosphonate ABC transporter permease subunit</fullName>
    </submittedName>
</protein>
<evidence type="ECO:0000256" key="4">
    <source>
        <dbReference type="ARBA" id="ARBA00023136"/>
    </source>
</evidence>
<feature type="transmembrane region" description="Helical" evidence="5">
    <location>
        <begin position="152"/>
        <end position="174"/>
    </location>
</feature>
<dbReference type="KEGG" id="cari:FNU76_03290"/>
<proteinExistence type="inferred from homology"/>
<dbReference type="PROSITE" id="PS50928">
    <property type="entry name" value="ABC_TM1"/>
    <property type="match status" value="2"/>
</dbReference>
<evidence type="ECO:0000256" key="2">
    <source>
        <dbReference type="ARBA" id="ARBA00022692"/>
    </source>
</evidence>
<feature type="transmembrane region" description="Helical" evidence="5">
    <location>
        <begin position="253"/>
        <end position="274"/>
    </location>
</feature>
<organism evidence="7 8">
    <name type="scientific">Chitinimonas arctica</name>
    <dbReference type="NCBI Taxonomy" id="2594795"/>
    <lineage>
        <taxon>Bacteria</taxon>
        <taxon>Pseudomonadati</taxon>
        <taxon>Pseudomonadota</taxon>
        <taxon>Betaproteobacteria</taxon>
        <taxon>Neisseriales</taxon>
        <taxon>Chitinibacteraceae</taxon>
        <taxon>Chitinimonas</taxon>
    </lineage>
</organism>
<accession>A0A516SM13</accession>
<name>A0A516SM13_9NEIS</name>
<feature type="transmembrane region" description="Helical" evidence="5">
    <location>
        <begin position="531"/>
        <end position="558"/>
    </location>
</feature>
<dbReference type="NCBIfam" id="TIGR03262">
    <property type="entry name" value="PhnU2"/>
    <property type="match status" value="1"/>
</dbReference>
<dbReference type="GO" id="GO:0055085">
    <property type="term" value="P:transmembrane transport"/>
    <property type="evidence" value="ECO:0007669"/>
    <property type="project" value="InterPro"/>
</dbReference>
<feature type="transmembrane region" description="Helical" evidence="5">
    <location>
        <begin position="303"/>
        <end position="329"/>
    </location>
</feature>
<evidence type="ECO:0000256" key="5">
    <source>
        <dbReference type="RuleBase" id="RU363032"/>
    </source>
</evidence>
<evidence type="ECO:0000313" key="8">
    <source>
        <dbReference type="Proteomes" id="UP000317550"/>
    </source>
</evidence>
<dbReference type="Gene3D" id="1.10.3720.10">
    <property type="entry name" value="MetI-like"/>
    <property type="match status" value="2"/>
</dbReference>
<feature type="transmembrane region" description="Helical" evidence="5">
    <location>
        <begin position="427"/>
        <end position="446"/>
    </location>
</feature>
<feature type="transmembrane region" description="Helical" evidence="5">
    <location>
        <begin position="393"/>
        <end position="415"/>
    </location>
</feature>
<feature type="transmembrane region" description="Helical" evidence="5">
    <location>
        <begin position="27"/>
        <end position="49"/>
    </location>
</feature>
<feature type="transmembrane region" description="Helical" evidence="5">
    <location>
        <begin position="210"/>
        <end position="233"/>
    </location>
</feature>
<evidence type="ECO:0000313" key="7">
    <source>
        <dbReference type="EMBL" id="QDQ29196.1"/>
    </source>
</evidence>
<dbReference type="SUPFAM" id="SSF161098">
    <property type="entry name" value="MetI-like"/>
    <property type="match status" value="2"/>
</dbReference>
<comment type="similarity">
    <text evidence="5">Belongs to the binding-protein-dependent transport system permease family.</text>
</comment>
<keyword evidence="5" id="KW-0813">Transport</keyword>
<feature type="domain" description="ABC transmembrane type-1" evidence="6">
    <location>
        <begin position="78"/>
        <end position="275"/>
    </location>
</feature>
<dbReference type="PANTHER" id="PTHR43496">
    <property type="entry name" value="PROTEIN LPLB"/>
    <property type="match status" value="1"/>
</dbReference>
<feature type="transmembrane region" description="Helical" evidence="5">
    <location>
        <begin position="491"/>
        <end position="511"/>
    </location>
</feature>
<feature type="domain" description="ABC transmembrane type-1" evidence="6">
    <location>
        <begin position="356"/>
        <end position="551"/>
    </location>
</feature>
<keyword evidence="2 5" id="KW-0812">Transmembrane</keyword>
<dbReference type="CDD" id="cd06261">
    <property type="entry name" value="TM_PBP2"/>
    <property type="match status" value="2"/>
</dbReference>
<dbReference type="InterPro" id="IPR000515">
    <property type="entry name" value="MetI-like"/>
</dbReference>
<evidence type="ECO:0000256" key="1">
    <source>
        <dbReference type="ARBA" id="ARBA00004651"/>
    </source>
</evidence>
<feature type="transmembrane region" description="Helical" evidence="5">
    <location>
        <begin position="116"/>
        <end position="137"/>
    </location>
</feature>
<keyword evidence="4 5" id="KW-0472">Membrane</keyword>
<dbReference type="Pfam" id="PF00528">
    <property type="entry name" value="BPD_transp_1"/>
    <property type="match status" value="2"/>
</dbReference>
<feature type="transmembrane region" description="Helical" evidence="5">
    <location>
        <begin position="362"/>
        <end position="381"/>
    </location>
</feature>
<keyword evidence="3 5" id="KW-1133">Transmembrane helix</keyword>